<keyword evidence="2" id="KW-0963">Cytoplasm</keyword>
<dbReference type="GO" id="GO:0006310">
    <property type="term" value="P:DNA recombination"/>
    <property type="evidence" value="ECO:0007669"/>
    <property type="project" value="UniProtKB-KW"/>
</dbReference>
<dbReference type="InterPro" id="IPR044068">
    <property type="entry name" value="CB"/>
</dbReference>
<dbReference type="RefSeq" id="WP_154407341.1">
    <property type="nucleotide sequence ID" value="NZ_VUNR01000018.1"/>
</dbReference>
<evidence type="ECO:0000256" key="2">
    <source>
        <dbReference type="ARBA" id="ARBA00022490"/>
    </source>
</evidence>
<comment type="subcellular location">
    <subcellularLocation>
        <location evidence="1">Cytoplasm</location>
    </subcellularLocation>
</comment>
<keyword evidence="13" id="KW-1185">Reference proteome</keyword>
<dbReference type="PROSITE" id="PS51898">
    <property type="entry name" value="TYR_RECOMBINASE"/>
    <property type="match status" value="1"/>
</dbReference>
<evidence type="ECO:0000313" key="13">
    <source>
        <dbReference type="Proteomes" id="UP000433181"/>
    </source>
</evidence>
<dbReference type="InterPro" id="IPR011010">
    <property type="entry name" value="DNA_brk_join_enz"/>
</dbReference>
<dbReference type="AlphaFoldDB" id="A0A6I2UJI0"/>
<dbReference type="InterPro" id="IPR010998">
    <property type="entry name" value="Integrase_recombinase_N"/>
</dbReference>
<evidence type="ECO:0000313" key="12">
    <source>
        <dbReference type="EMBL" id="MSU09172.1"/>
    </source>
</evidence>
<dbReference type="PANTHER" id="PTHR30349">
    <property type="entry name" value="PHAGE INTEGRASE-RELATED"/>
    <property type="match status" value="1"/>
</dbReference>
<dbReference type="Pfam" id="PF00589">
    <property type="entry name" value="Phage_integrase"/>
    <property type="match status" value="1"/>
</dbReference>
<comment type="caution">
    <text evidence="12">The sequence shown here is derived from an EMBL/GenBank/DDBJ whole genome shotgun (WGS) entry which is preliminary data.</text>
</comment>
<evidence type="ECO:0000256" key="3">
    <source>
        <dbReference type="ARBA" id="ARBA00022618"/>
    </source>
</evidence>
<evidence type="ECO:0000256" key="8">
    <source>
        <dbReference type="ARBA" id="ARBA00023306"/>
    </source>
</evidence>
<dbReference type="GO" id="GO:0007059">
    <property type="term" value="P:chromosome segregation"/>
    <property type="evidence" value="ECO:0007669"/>
    <property type="project" value="UniProtKB-KW"/>
</dbReference>
<evidence type="ECO:0000256" key="6">
    <source>
        <dbReference type="ARBA" id="ARBA00023125"/>
    </source>
</evidence>
<keyword evidence="5" id="KW-0229">DNA integration</keyword>
<dbReference type="GO" id="GO:0005737">
    <property type="term" value="C:cytoplasm"/>
    <property type="evidence" value="ECO:0007669"/>
    <property type="project" value="UniProtKB-SubCell"/>
</dbReference>
<protein>
    <submittedName>
        <fullName evidence="12">Tyrosine-type recombinase/integrase</fullName>
    </submittedName>
</protein>
<sequence>MTDVKDEFLRNLNAKLLKNFSAPQIQDINQALMLCLHGITMTKQCTDLVVHRDDNTKILKYYFAAKQVAGLSKRSLEFYSSTLSDFLNVVGNVELTKVDVIAIQYFLAQKKQKGIKNVTIDNHRRNLSAFFGWLHKNKFRSDNPMDLIPRIKFPKRTREAVPEEDLEKIRQACDIRERALIEVFLSTGCRVGEIVRMERQQIDFERSEAIVLGKGNKERKVFFNETAKFYLQQYLATRNDNNPALFVSDNKLHRKLEISGIEIIVREVGRRAGVKIFPHKLRHTFATRAINRGMPVEVLQRLLGHESLDTTTIYAKVNDEEVKYSHGKYCY</sequence>
<evidence type="ECO:0000259" key="10">
    <source>
        <dbReference type="PROSITE" id="PS51898"/>
    </source>
</evidence>
<gene>
    <name evidence="12" type="ORF">FYJ84_09265</name>
</gene>
<dbReference type="SUPFAM" id="SSF56349">
    <property type="entry name" value="DNA breaking-rejoining enzymes"/>
    <property type="match status" value="1"/>
</dbReference>
<reference evidence="12 13" key="1">
    <citation type="submission" date="2019-08" db="EMBL/GenBank/DDBJ databases">
        <title>In-depth cultivation of the pig gut microbiome towards novel bacterial diversity and tailored functional studies.</title>
        <authorList>
            <person name="Wylensek D."/>
            <person name="Hitch T.C.A."/>
            <person name="Clavel T."/>
        </authorList>
    </citation>
    <scope>NUCLEOTIDE SEQUENCE [LARGE SCALE GENOMIC DNA]</scope>
    <source>
        <strain evidence="12 13">WCA-693-APC-5D-A</strain>
    </source>
</reference>
<evidence type="ECO:0000256" key="4">
    <source>
        <dbReference type="ARBA" id="ARBA00022829"/>
    </source>
</evidence>
<dbReference type="InterPro" id="IPR013762">
    <property type="entry name" value="Integrase-like_cat_sf"/>
</dbReference>
<keyword evidence="4" id="KW-0159">Chromosome partition</keyword>
<dbReference type="Proteomes" id="UP000433181">
    <property type="component" value="Unassembled WGS sequence"/>
</dbReference>
<dbReference type="GO" id="GO:0003677">
    <property type="term" value="F:DNA binding"/>
    <property type="evidence" value="ECO:0007669"/>
    <property type="project" value="UniProtKB-UniRule"/>
</dbReference>
<accession>A0A6I2UJI0</accession>
<feature type="domain" description="Tyr recombinase" evidence="10">
    <location>
        <begin position="156"/>
        <end position="327"/>
    </location>
</feature>
<dbReference type="InterPro" id="IPR050090">
    <property type="entry name" value="Tyrosine_recombinase_XerCD"/>
</dbReference>
<dbReference type="GO" id="GO:0051301">
    <property type="term" value="P:cell division"/>
    <property type="evidence" value="ECO:0007669"/>
    <property type="project" value="UniProtKB-KW"/>
</dbReference>
<evidence type="ECO:0000256" key="5">
    <source>
        <dbReference type="ARBA" id="ARBA00022908"/>
    </source>
</evidence>
<keyword evidence="8" id="KW-0131">Cell cycle</keyword>
<proteinExistence type="predicted"/>
<keyword evidence="7" id="KW-0233">DNA recombination</keyword>
<dbReference type="EMBL" id="VUNR01000018">
    <property type="protein sequence ID" value="MSU09172.1"/>
    <property type="molecule type" value="Genomic_DNA"/>
</dbReference>
<dbReference type="PANTHER" id="PTHR30349:SF77">
    <property type="entry name" value="TYROSINE RECOMBINASE XERC"/>
    <property type="match status" value="1"/>
</dbReference>
<keyword evidence="6 9" id="KW-0238">DNA-binding</keyword>
<keyword evidence="3" id="KW-0132">Cell division</keyword>
<dbReference type="PROSITE" id="PS51900">
    <property type="entry name" value="CB"/>
    <property type="match status" value="1"/>
</dbReference>
<dbReference type="GO" id="GO:0015074">
    <property type="term" value="P:DNA integration"/>
    <property type="evidence" value="ECO:0007669"/>
    <property type="project" value="UniProtKB-KW"/>
</dbReference>
<evidence type="ECO:0000256" key="1">
    <source>
        <dbReference type="ARBA" id="ARBA00004496"/>
    </source>
</evidence>
<organism evidence="12 13">
    <name type="scientific">Anaerovibrio slackiae</name>
    <dbReference type="NCBI Taxonomy" id="2652309"/>
    <lineage>
        <taxon>Bacteria</taxon>
        <taxon>Bacillati</taxon>
        <taxon>Bacillota</taxon>
        <taxon>Negativicutes</taxon>
        <taxon>Selenomonadales</taxon>
        <taxon>Selenomonadaceae</taxon>
        <taxon>Anaerovibrio</taxon>
    </lineage>
</organism>
<evidence type="ECO:0000256" key="9">
    <source>
        <dbReference type="PROSITE-ProRule" id="PRU01248"/>
    </source>
</evidence>
<dbReference type="Gene3D" id="1.10.443.10">
    <property type="entry name" value="Intergrase catalytic core"/>
    <property type="match status" value="1"/>
</dbReference>
<dbReference type="InterPro" id="IPR002104">
    <property type="entry name" value="Integrase_catalytic"/>
</dbReference>
<evidence type="ECO:0000256" key="7">
    <source>
        <dbReference type="ARBA" id="ARBA00023172"/>
    </source>
</evidence>
<name>A0A6I2UJI0_9FIRM</name>
<feature type="domain" description="Core-binding (CB)" evidence="11">
    <location>
        <begin position="53"/>
        <end position="135"/>
    </location>
</feature>
<dbReference type="GeneID" id="96779107"/>
<dbReference type="Gene3D" id="1.10.150.130">
    <property type="match status" value="1"/>
</dbReference>
<evidence type="ECO:0000259" key="11">
    <source>
        <dbReference type="PROSITE" id="PS51900"/>
    </source>
</evidence>